<comment type="similarity">
    <text evidence="1">Belongs to the transposase 7 family.</text>
</comment>
<evidence type="ECO:0000259" key="6">
    <source>
        <dbReference type="Pfam" id="PF13700"/>
    </source>
</evidence>
<comment type="caution">
    <text evidence="7">The sequence shown here is derived from an EMBL/GenBank/DDBJ whole genome shotgun (WGS) entry which is preliminary data.</text>
</comment>
<protein>
    <submittedName>
        <fullName evidence="7">Tn3 family transposase</fullName>
    </submittedName>
</protein>
<dbReference type="Pfam" id="PF13700">
    <property type="entry name" value="DUF4158"/>
    <property type="match status" value="1"/>
</dbReference>
<dbReference type="InterPro" id="IPR047653">
    <property type="entry name" value="Tn3-like_transpos"/>
</dbReference>
<evidence type="ECO:0000259" key="5">
    <source>
        <dbReference type="Pfam" id="PF01526"/>
    </source>
</evidence>
<dbReference type="EMBL" id="NISI01000014">
    <property type="protein sequence ID" value="OWR00856.1"/>
    <property type="molecule type" value="Genomic_DNA"/>
</dbReference>
<keyword evidence="4" id="KW-0233">DNA recombination</keyword>
<dbReference type="RefSeq" id="WP_088485840.1">
    <property type="nucleotide sequence ID" value="NZ_NISI01000014.1"/>
</dbReference>
<organism evidence="7 8">
    <name type="scientific">Roseateles puraquae</name>
    <dbReference type="NCBI Taxonomy" id="431059"/>
    <lineage>
        <taxon>Bacteria</taxon>
        <taxon>Pseudomonadati</taxon>
        <taxon>Pseudomonadota</taxon>
        <taxon>Betaproteobacteria</taxon>
        <taxon>Burkholderiales</taxon>
        <taxon>Sphaerotilaceae</taxon>
        <taxon>Roseateles</taxon>
    </lineage>
</organism>
<reference evidence="7 8" key="1">
    <citation type="journal article" date="2007" name="Int. J. Syst. Evol. Microbiol.">
        <title>Description of Pelomonas aquatica sp. nov. and Pelomonas puraquae sp. nov., isolated from industrial and haemodialysis water.</title>
        <authorList>
            <person name="Gomila M."/>
            <person name="Bowien B."/>
            <person name="Falsen E."/>
            <person name="Moore E.R."/>
            <person name="Lalucat J."/>
        </authorList>
    </citation>
    <scope>NUCLEOTIDE SEQUENCE [LARGE SCALE GENOMIC DNA]</scope>
    <source>
        <strain evidence="7 8">CCUG 52769</strain>
    </source>
</reference>
<feature type="domain" description="Tn3 transposase DDE" evidence="5">
    <location>
        <begin position="568"/>
        <end position="951"/>
    </location>
</feature>
<dbReference type="GO" id="GO:0004803">
    <property type="term" value="F:transposase activity"/>
    <property type="evidence" value="ECO:0007669"/>
    <property type="project" value="InterPro"/>
</dbReference>
<keyword evidence="3" id="KW-0238">DNA-binding</keyword>
<dbReference type="NCBIfam" id="NF033527">
    <property type="entry name" value="transpos_Tn3"/>
    <property type="match status" value="1"/>
</dbReference>
<evidence type="ECO:0000313" key="8">
    <source>
        <dbReference type="Proteomes" id="UP000197446"/>
    </source>
</evidence>
<evidence type="ECO:0000313" key="7">
    <source>
        <dbReference type="EMBL" id="OWR00856.1"/>
    </source>
</evidence>
<accession>A0A254N866</accession>
<keyword evidence="8" id="KW-1185">Reference proteome</keyword>
<sequence>MEHWRIPYLGQRRLPSKLEDFELTTFFTFNRSELACIGQRQKPLFKLAVALQIGFIRMSGITLDAVDNVPKRLWRHLADQIGVQDPPDIASLASIYAERPRTLADHQQTAYEKLGFSRLTEHQRRYVVRWLRETLQGRAGVSSLLGELKQWFYEHRILLIADRELKRLISQAHRDQEQQLGDELIKTYSLPTLDQWAKVLTEARSDGTPVQSWLWSPPIKQSTVQISHFFEKIEYLTALGVAGQWPAQINESATRFYGQRRGNRPPSISARITGVRRTIEVGCFLRYALCTASDQMLEMLRRWIRKMVNKAGKETAPQYNEAQGRLRKFAQGVRDRATNKGLTEAELREQLVTLADEALKQSKLTRAALGREWLVDNPRQARAMLKQLLDISLESDGEHPVIMALERLREIYASKGTELPPSASIDLGSRWRAAINGTDRKRALAAFEWATLLKLRLSLRNGSVFLAHSFKYRGYAALLIPKDEWQVQRNHHYGHLKAHQDPKEQLAQYKALLRERLDEFAKAVQDGRVRVDTEGIHLEHQPVSDEDKRVAELRRALHAQHAEGQISDMMLHVDSKVRYSWHLLGREPNSRDELLLAYASAMNLSTAMSAAEVARMIPGMTAEAVRSMTKRLCSERQLRASADAVFQYMQQFEIAGHWGRADLASSDMMSLEIPRNIWQARADPRRRTASMGVYTHAHDRWGFFYDQPVVLNRRQVGVAIEGVVRQRATNDIAQLAVDTHGFTYFGMLIAKLLRFDLCPRLADLKSRRLHVPVDFDVPEILDCVVDRDLDEAEMEAHHDEHVRIAASIYTGHCSAVLALERYGSDARGQPAYDAGVQIGKLLTTIYLLDYFINPAFRSEVQHALNRGESMHTLQRAIHDGQVPSDLAKREETLAGVSSALSLMSNIVMAWNTEQMQAALDRIREAGGQPATEHLRRIAPTAVEGINFRGTFDFPVEKYAERIMPSTAAAAPRRRGWANG</sequence>
<dbReference type="Proteomes" id="UP000197446">
    <property type="component" value="Unassembled WGS sequence"/>
</dbReference>
<dbReference type="OrthoDB" id="5292689at2"/>
<gene>
    <name evidence="7" type="ORF">CDO81_24305</name>
</gene>
<evidence type="ECO:0000256" key="4">
    <source>
        <dbReference type="ARBA" id="ARBA00023172"/>
    </source>
</evidence>
<evidence type="ECO:0000256" key="1">
    <source>
        <dbReference type="ARBA" id="ARBA00009402"/>
    </source>
</evidence>
<dbReference type="GO" id="GO:0006313">
    <property type="term" value="P:DNA transposition"/>
    <property type="evidence" value="ECO:0007669"/>
    <property type="project" value="InterPro"/>
</dbReference>
<evidence type="ECO:0000256" key="3">
    <source>
        <dbReference type="ARBA" id="ARBA00023125"/>
    </source>
</evidence>
<dbReference type="Pfam" id="PF01526">
    <property type="entry name" value="DDE_Tnp_Tn3"/>
    <property type="match status" value="1"/>
</dbReference>
<evidence type="ECO:0000256" key="2">
    <source>
        <dbReference type="ARBA" id="ARBA00022578"/>
    </source>
</evidence>
<keyword evidence="2" id="KW-0815">Transposition</keyword>
<dbReference type="AlphaFoldDB" id="A0A254N866"/>
<feature type="domain" description="DUF4158" evidence="6">
    <location>
        <begin position="13"/>
        <end position="172"/>
    </location>
</feature>
<dbReference type="InterPro" id="IPR002513">
    <property type="entry name" value="Tn3_Tnp_DDE_dom"/>
</dbReference>
<dbReference type="GO" id="GO:0003677">
    <property type="term" value="F:DNA binding"/>
    <property type="evidence" value="ECO:0007669"/>
    <property type="project" value="UniProtKB-KW"/>
</dbReference>
<dbReference type="InterPro" id="IPR025296">
    <property type="entry name" value="DUF4158"/>
</dbReference>
<name>A0A254N866_9BURK</name>
<proteinExistence type="inferred from homology"/>